<proteinExistence type="predicted"/>
<accession>A0A846HJF2</accession>
<dbReference type="Gene3D" id="3.40.50.2000">
    <property type="entry name" value="Glycogen Phosphorylase B"/>
    <property type="match status" value="2"/>
</dbReference>
<dbReference type="AlphaFoldDB" id="A0A846HJF2"/>
<dbReference type="EMBL" id="JTCM02000114">
    <property type="protein sequence ID" value="NEU76501.1"/>
    <property type="molecule type" value="Genomic_DNA"/>
</dbReference>
<dbReference type="GO" id="GO:0016757">
    <property type="term" value="F:glycosyltransferase activity"/>
    <property type="evidence" value="ECO:0007669"/>
    <property type="project" value="InterPro"/>
</dbReference>
<organism evidence="3 4">
    <name type="scientific">Hassallia byssoidea VB512170</name>
    <dbReference type="NCBI Taxonomy" id="1304833"/>
    <lineage>
        <taxon>Bacteria</taxon>
        <taxon>Bacillati</taxon>
        <taxon>Cyanobacteriota</taxon>
        <taxon>Cyanophyceae</taxon>
        <taxon>Nostocales</taxon>
        <taxon>Tolypothrichaceae</taxon>
        <taxon>Hassallia</taxon>
    </lineage>
</organism>
<gene>
    <name evidence="3" type="ORF">PI95_029300</name>
</gene>
<feature type="domain" description="Glycosyl transferase family 1" evidence="1">
    <location>
        <begin position="192"/>
        <end position="350"/>
    </location>
</feature>
<dbReference type="InterPro" id="IPR028098">
    <property type="entry name" value="Glyco_trans_4-like_N"/>
</dbReference>
<dbReference type="Proteomes" id="UP000031549">
    <property type="component" value="Unassembled WGS sequence"/>
</dbReference>
<keyword evidence="3" id="KW-0808">Transferase</keyword>
<dbReference type="Pfam" id="PF13439">
    <property type="entry name" value="Glyco_transf_4"/>
    <property type="match status" value="1"/>
</dbReference>
<evidence type="ECO:0000259" key="2">
    <source>
        <dbReference type="Pfam" id="PF13439"/>
    </source>
</evidence>
<dbReference type="PANTHER" id="PTHR12526">
    <property type="entry name" value="GLYCOSYLTRANSFERASE"/>
    <property type="match status" value="1"/>
</dbReference>
<comment type="caution">
    <text evidence="3">The sequence shown here is derived from an EMBL/GenBank/DDBJ whole genome shotgun (WGS) entry which is preliminary data.</text>
</comment>
<sequence length="380" mass="43071">MKVLHLITSITMGGAQDNTLLTLEKHNSSYEVHLASNPNGFWQERAQKAADVFHPLPNLVNPLSPLQDIATLIEIVRLLQQEKFDLLHTHSSKAGILGRWAGKIVGIPVVHTIHGFPFHDFMPKWKRQFYINIERSARSFTDFFITVSELNRQEAAKLNILNLDNSQTVYSGIDFAKLDRPSNLQHTRHTLKIPEAWQTISIVGRLDEQKAPNFLIDAFAKVLENHPNTLLLLVGDGKLLNSLKSQVQQLGIADKVRFLGSREDVPEILKVSDVFALSSLWEGLGRAMTEAMLIGKPVVVPNIYGIPEIVHHNETGLLFPAKNIEQLAQHLNYLLQHPEERERLGNNARQLTRQLFDANLMVQQIEAIYDRVLADIKKKR</sequence>
<evidence type="ECO:0000313" key="4">
    <source>
        <dbReference type="Proteomes" id="UP000031549"/>
    </source>
</evidence>
<name>A0A846HJF2_9CYAN</name>
<dbReference type="CDD" id="cd03808">
    <property type="entry name" value="GT4_CapM-like"/>
    <property type="match status" value="1"/>
</dbReference>
<dbReference type="SUPFAM" id="SSF53756">
    <property type="entry name" value="UDP-Glycosyltransferase/glycogen phosphorylase"/>
    <property type="match status" value="1"/>
</dbReference>
<evidence type="ECO:0000259" key="1">
    <source>
        <dbReference type="Pfam" id="PF00534"/>
    </source>
</evidence>
<feature type="domain" description="Glycosyltransferase subfamily 4-like N-terminal" evidence="2">
    <location>
        <begin position="30"/>
        <end position="175"/>
    </location>
</feature>
<dbReference type="InterPro" id="IPR001296">
    <property type="entry name" value="Glyco_trans_1"/>
</dbReference>
<reference evidence="3 4" key="1">
    <citation type="journal article" date="2015" name="Genome Announc.">
        <title>Draft Genome Sequence of Cyanobacterium Hassallia byssoidea Strain VB512170, Isolated from Monuments in India.</title>
        <authorList>
            <person name="Singh D."/>
            <person name="Chandrababunaidu M.M."/>
            <person name="Panda A."/>
            <person name="Sen D."/>
            <person name="Bhattacharyya S."/>
            <person name="Adhikary S.P."/>
            <person name="Tripathy S."/>
        </authorList>
    </citation>
    <scope>NUCLEOTIDE SEQUENCE [LARGE SCALE GENOMIC DNA]</scope>
    <source>
        <strain evidence="3 4">VB512170</strain>
    </source>
</reference>
<keyword evidence="4" id="KW-1185">Reference proteome</keyword>
<evidence type="ECO:0000313" key="3">
    <source>
        <dbReference type="EMBL" id="NEU76501.1"/>
    </source>
</evidence>
<dbReference type="Pfam" id="PF00534">
    <property type="entry name" value="Glycos_transf_1"/>
    <property type="match status" value="1"/>
</dbReference>
<protein>
    <submittedName>
        <fullName evidence="3">Glycosyltransferase family 4 protein</fullName>
    </submittedName>
</protein>
<dbReference type="PANTHER" id="PTHR12526:SF638">
    <property type="entry name" value="SPORE COAT PROTEIN SA"/>
    <property type="match status" value="1"/>
</dbReference>